<dbReference type="Proteomes" id="UP000660862">
    <property type="component" value="Unassembled WGS sequence"/>
</dbReference>
<dbReference type="EMBL" id="BMER01000001">
    <property type="protein sequence ID" value="GGG85713.1"/>
    <property type="molecule type" value="Genomic_DNA"/>
</dbReference>
<gene>
    <name evidence="2" type="ORF">GCM10007415_18860</name>
</gene>
<dbReference type="CDD" id="cd08566">
    <property type="entry name" value="GDPD_AtGDE_like"/>
    <property type="match status" value="1"/>
</dbReference>
<name>A0A917HQ61_9SPHI</name>
<reference evidence="2" key="1">
    <citation type="journal article" date="2014" name="Int. J. Syst. Evol. Microbiol.">
        <title>Complete genome sequence of Corynebacterium casei LMG S-19264T (=DSM 44701T), isolated from a smear-ripened cheese.</title>
        <authorList>
            <consortium name="US DOE Joint Genome Institute (JGI-PGF)"/>
            <person name="Walter F."/>
            <person name="Albersmeier A."/>
            <person name="Kalinowski J."/>
            <person name="Ruckert C."/>
        </authorList>
    </citation>
    <scope>NUCLEOTIDE SEQUENCE</scope>
    <source>
        <strain evidence="2">CGMCC 1.12195</strain>
    </source>
</reference>
<sequence>MPRSRVDNIWKVYHDEPQTVLVAAHRGAHRSVPENSLEAIDKAVEAGAHIVELDVRQTRDGVFILMHDKTIDRTTTGTGEVKDKTYDELKEEIRLTHQGKATAYPIPTLKEALLRAKDRILVDIDFKADGMQARFDAYEQIADLGVTDHVIFFLYDYTEMAALLAYDPRIKIMPRAYDAAQLDEIVRSGLTDIVHIDPSYYNDKLFRDISLHSPMRIWANALGTPDQEEAAGQGGYEKLFGHLSYVNVVQTDYPELMVGYIADVHERKPQQIN</sequence>
<reference evidence="2" key="2">
    <citation type="submission" date="2020-09" db="EMBL/GenBank/DDBJ databases">
        <authorList>
            <person name="Sun Q."/>
            <person name="Zhou Y."/>
        </authorList>
    </citation>
    <scope>NUCLEOTIDE SEQUENCE</scope>
    <source>
        <strain evidence="2">CGMCC 1.12195</strain>
    </source>
</reference>
<evidence type="ECO:0000313" key="2">
    <source>
        <dbReference type="EMBL" id="GGG85713.1"/>
    </source>
</evidence>
<dbReference type="Gene3D" id="3.20.20.190">
    <property type="entry name" value="Phosphatidylinositol (PI) phosphodiesterase"/>
    <property type="match status" value="1"/>
</dbReference>
<evidence type="ECO:0000313" key="3">
    <source>
        <dbReference type="Proteomes" id="UP000660862"/>
    </source>
</evidence>
<dbReference type="GO" id="GO:0070291">
    <property type="term" value="P:N-acylethanolamine metabolic process"/>
    <property type="evidence" value="ECO:0007669"/>
    <property type="project" value="TreeGrafter"/>
</dbReference>
<dbReference type="PROSITE" id="PS51704">
    <property type="entry name" value="GP_PDE"/>
    <property type="match status" value="1"/>
</dbReference>
<protein>
    <submittedName>
        <fullName evidence="2">Glycerophosphoryl diester phosphodiesterase</fullName>
    </submittedName>
</protein>
<dbReference type="PANTHER" id="PTHR46320">
    <property type="entry name" value="GLYCEROPHOSPHODIESTER PHOSPHODIESTERASE 1"/>
    <property type="match status" value="1"/>
</dbReference>
<dbReference type="PROSITE" id="PS50007">
    <property type="entry name" value="PIPLC_X_DOMAIN"/>
    <property type="match status" value="1"/>
</dbReference>
<dbReference type="GO" id="GO:0005886">
    <property type="term" value="C:plasma membrane"/>
    <property type="evidence" value="ECO:0007669"/>
    <property type="project" value="TreeGrafter"/>
</dbReference>
<dbReference type="InterPro" id="IPR030395">
    <property type="entry name" value="GP_PDE_dom"/>
</dbReference>
<dbReference type="AlphaFoldDB" id="A0A917HQ61"/>
<feature type="domain" description="GP-PDE" evidence="1">
    <location>
        <begin position="20"/>
        <end position="261"/>
    </location>
</feature>
<dbReference type="GO" id="GO:0008889">
    <property type="term" value="F:glycerophosphodiester phosphodiesterase activity"/>
    <property type="evidence" value="ECO:0007669"/>
    <property type="project" value="TreeGrafter"/>
</dbReference>
<dbReference type="GO" id="GO:0006644">
    <property type="term" value="P:phospholipid metabolic process"/>
    <property type="evidence" value="ECO:0007669"/>
    <property type="project" value="TreeGrafter"/>
</dbReference>
<dbReference type="PANTHER" id="PTHR46320:SF1">
    <property type="entry name" value="GLYCEROPHOSPHODIESTER PHOSPHODIESTERASE 1"/>
    <property type="match status" value="1"/>
</dbReference>
<proteinExistence type="predicted"/>
<keyword evidence="3" id="KW-1185">Reference proteome</keyword>
<dbReference type="GO" id="GO:0006580">
    <property type="term" value="P:ethanolamine metabolic process"/>
    <property type="evidence" value="ECO:0007669"/>
    <property type="project" value="TreeGrafter"/>
</dbReference>
<evidence type="ECO:0000259" key="1">
    <source>
        <dbReference type="PROSITE" id="PS51704"/>
    </source>
</evidence>
<dbReference type="SUPFAM" id="SSF51695">
    <property type="entry name" value="PLC-like phosphodiesterases"/>
    <property type="match status" value="1"/>
</dbReference>
<comment type="caution">
    <text evidence="2">The sequence shown here is derived from an EMBL/GenBank/DDBJ whole genome shotgun (WGS) entry which is preliminary data.</text>
</comment>
<dbReference type="InterPro" id="IPR017946">
    <property type="entry name" value="PLC-like_Pdiesterase_TIM-brl"/>
</dbReference>
<accession>A0A917HQ61</accession>
<dbReference type="Pfam" id="PF03009">
    <property type="entry name" value="GDPD"/>
    <property type="match status" value="1"/>
</dbReference>
<organism evidence="2 3">
    <name type="scientific">Parapedobacter pyrenivorans</name>
    <dbReference type="NCBI Taxonomy" id="1305674"/>
    <lineage>
        <taxon>Bacteria</taxon>
        <taxon>Pseudomonadati</taxon>
        <taxon>Bacteroidota</taxon>
        <taxon>Sphingobacteriia</taxon>
        <taxon>Sphingobacteriales</taxon>
        <taxon>Sphingobacteriaceae</taxon>
        <taxon>Parapedobacter</taxon>
    </lineage>
</organism>